<organism evidence="1 2">
    <name type="scientific">Allacma fusca</name>
    <dbReference type="NCBI Taxonomy" id="39272"/>
    <lineage>
        <taxon>Eukaryota</taxon>
        <taxon>Metazoa</taxon>
        <taxon>Ecdysozoa</taxon>
        <taxon>Arthropoda</taxon>
        <taxon>Hexapoda</taxon>
        <taxon>Collembola</taxon>
        <taxon>Symphypleona</taxon>
        <taxon>Sminthuridae</taxon>
        <taxon>Allacma</taxon>
    </lineage>
</organism>
<dbReference type="AlphaFoldDB" id="A0A8J2NZ84"/>
<keyword evidence="2" id="KW-1185">Reference proteome</keyword>
<reference evidence="1" key="1">
    <citation type="submission" date="2021-06" db="EMBL/GenBank/DDBJ databases">
        <authorList>
            <person name="Hodson N. C."/>
            <person name="Mongue J. A."/>
            <person name="Jaron S. K."/>
        </authorList>
    </citation>
    <scope>NUCLEOTIDE SEQUENCE</scope>
</reference>
<protein>
    <submittedName>
        <fullName evidence="1">Uncharacterized protein</fullName>
    </submittedName>
</protein>
<gene>
    <name evidence="1" type="ORF">AFUS01_LOCUS13817</name>
</gene>
<name>A0A8J2NZ84_9HEXA</name>
<accession>A0A8J2NZ84</accession>
<proteinExistence type="predicted"/>
<comment type="caution">
    <text evidence="1">The sequence shown here is derived from an EMBL/GenBank/DDBJ whole genome shotgun (WGS) entry which is preliminary data.</text>
</comment>
<sequence>KEEKEKLVTMVKELQAKLSEP</sequence>
<feature type="non-terminal residue" evidence="1">
    <location>
        <position position="1"/>
    </location>
</feature>
<dbReference type="Proteomes" id="UP000708208">
    <property type="component" value="Unassembled WGS sequence"/>
</dbReference>
<evidence type="ECO:0000313" key="2">
    <source>
        <dbReference type="Proteomes" id="UP000708208"/>
    </source>
</evidence>
<feature type="non-terminal residue" evidence="1">
    <location>
        <position position="21"/>
    </location>
</feature>
<dbReference type="EMBL" id="CAJVCH010114383">
    <property type="protein sequence ID" value="CAG7724818.1"/>
    <property type="molecule type" value="Genomic_DNA"/>
</dbReference>
<evidence type="ECO:0000313" key="1">
    <source>
        <dbReference type="EMBL" id="CAG7724818.1"/>
    </source>
</evidence>